<name>A0A426XZY8_ENSVE</name>
<organism evidence="1 2">
    <name type="scientific">Ensete ventricosum</name>
    <name type="common">Abyssinian banana</name>
    <name type="synonym">Musa ensete</name>
    <dbReference type="NCBI Taxonomy" id="4639"/>
    <lineage>
        <taxon>Eukaryota</taxon>
        <taxon>Viridiplantae</taxon>
        <taxon>Streptophyta</taxon>
        <taxon>Embryophyta</taxon>
        <taxon>Tracheophyta</taxon>
        <taxon>Spermatophyta</taxon>
        <taxon>Magnoliopsida</taxon>
        <taxon>Liliopsida</taxon>
        <taxon>Zingiberales</taxon>
        <taxon>Musaceae</taxon>
        <taxon>Ensete</taxon>
    </lineage>
</organism>
<evidence type="ECO:0000313" key="2">
    <source>
        <dbReference type="Proteomes" id="UP000287651"/>
    </source>
</evidence>
<protein>
    <submittedName>
        <fullName evidence="1">Uncharacterized protein</fullName>
    </submittedName>
</protein>
<dbReference type="EMBL" id="AMZH03016086">
    <property type="protein sequence ID" value="RRT45032.1"/>
    <property type="molecule type" value="Genomic_DNA"/>
</dbReference>
<comment type="caution">
    <text evidence="1">The sequence shown here is derived from an EMBL/GenBank/DDBJ whole genome shotgun (WGS) entry which is preliminary data.</text>
</comment>
<accession>A0A426XZY8</accession>
<gene>
    <name evidence="1" type="ORF">B296_00034110</name>
</gene>
<reference evidence="1 2" key="1">
    <citation type="journal article" date="2014" name="Agronomy (Basel)">
        <title>A Draft Genome Sequence for Ensete ventricosum, the Drought-Tolerant Tree Against Hunger.</title>
        <authorList>
            <person name="Harrison J."/>
            <person name="Moore K.A."/>
            <person name="Paszkiewicz K."/>
            <person name="Jones T."/>
            <person name="Grant M."/>
            <person name="Ambacheew D."/>
            <person name="Muzemil S."/>
            <person name="Studholme D.J."/>
        </authorList>
    </citation>
    <scope>NUCLEOTIDE SEQUENCE [LARGE SCALE GENOMIC DNA]</scope>
</reference>
<proteinExistence type="predicted"/>
<dbReference type="Proteomes" id="UP000287651">
    <property type="component" value="Unassembled WGS sequence"/>
</dbReference>
<dbReference type="AlphaFoldDB" id="A0A426XZY8"/>
<dbReference type="PANTHER" id="PTHR36142">
    <property type="entry name" value="METALLO-HYDROLASE/OXIDOREDUCTASE SUPERFAMILY PROTEIN"/>
    <property type="match status" value="1"/>
</dbReference>
<evidence type="ECO:0000313" key="1">
    <source>
        <dbReference type="EMBL" id="RRT45032.1"/>
    </source>
</evidence>
<sequence length="84" mass="9081">MLPAFTLVSGQEDAVQLAKLLKAKYIVPMKNGDLDTKGIITSILYDVGTTESFKELLSRELPNVRVLEPTPGIPIEIPVASVVS</sequence>
<dbReference type="PANTHER" id="PTHR36142:SF2">
    <property type="entry name" value="METALLO-HYDROLASE_OXIDOREDUCTASE SUPERFAMILY PROTEIN"/>
    <property type="match status" value="1"/>
</dbReference>